<feature type="region of interest" description="Actin-binding" evidence="7">
    <location>
        <begin position="620"/>
        <end position="642"/>
    </location>
</feature>
<evidence type="ECO:0000256" key="3">
    <source>
        <dbReference type="ARBA" id="ARBA00022840"/>
    </source>
</evidence>
<dbReference type="PROSITE" id="PS51757">
    <property type="entry name" value="TH1"/>
    <property type="match status" value="1"/>
</dbReference>
<dbReference type="Pfam" id="PF06017">
    <property type="entry name" value="Myosin_TH1"/>
    <property type="match status" value="1"/>
</dbReference>
<dbReference type="GO" id="GO:0030048">
    <property type="term" value="P:actin filament-based movement"/>
    <property type="evidence" value="ECO:0007669"/>
    <property type="project" value="TreeGrafter"/>
</dbReference>
<comment type="caution">
    <text evidence="11">The sequence shown here is derived from an EMBL/GenBank/DDBJ whole genome shotgun (WGS) entry which is preliminary data.</text>
</comment>
<feature type="domain" description="Myosin motor" evidence="9">
    <location>
        <begin position="57"/>
        <end position="743"/>
    </location>
</feature>
<keyword evidence="3 7" id="KW-0067">ATP-binding</keyword>
<dbReference type="PANTHER" id="PTHR13140">
    <property type="entry name" value="MYOSIN"/>
    <property type="match status" value="1"/>
</dbReference>
<evidence type="ECO:0000256" key="4">
    <source>
        <dbReference type="ARBA" id="ARBA00023123"/>
    </source>
</evidence>
<evidence type="ECO:0000256" key="1">
    <source>
        <dbReference type="ARBA" id="ARBA00008314"/>
    </source>
</evidence>
<dbReference type="CDD" id="cd01378">
    <property type="entry name" value="MYSc_Myo1"/>
    <property type="match status" value="1"/>
</dbReference>
<dbReference type="PROSITE" id="PS50096">
    <property type="entry name" value="IQ"/>
    <property type="match status" value="2"/>
</dbReference>
<dbReference type="GO" id="GO:0000146">
    <property type="term" value="F:microfilament motor activity"/>
    <property type="evidence" value="ECO:0007669"/>
    <property type="project" value="TreeGrafter"/>
</dbReference>
<evidence type="ECO:0000313" key="11">
    <source>
        <dbReference type="EMBL" id="CAI8008142.1"/>
    </source>
</evidence>
<keyword evidence="4 7" id="KW-0518">Myosin</keyword>
<name>A0AA35WCE3_GEOBA</name>
<comment type="similarity">
    <text evidence="1 7">Belongs to the TRAFAC class myosin-kinesin ATPase superfamily. Myosin family.</text>
</comment>
<dbReference type="GO" id="GO:0005737">
    <property type="term" value="C:cytoplasm"/>
    <property type="evidence" value="ECO:0007669"/>
    <property type="project" value="TreeGrafter"/>
</dbReference>
<dbReference type="PANTHER" id="PTHR13140:SF802">
    <property type="entry name" value="UNCONVENTIONAL MYOSIN-IB ISOFORM X1"/>
    <property type="match status" value="1"/>
</dbReference>
<dbReference type="GO" id="GO:0005524">
    <property type="term" value="F:ATP binding"/>
    <property type="evidence" value="ECO:0007669"/>
    <property type="project" value="UniProtKB-UniRule"/>
</dbReference>
<keyword evidence="6 7" id="KW-0009">Actin-binding</keyword>
<dbReference type="Gene3D" id="1.20.5.190">
    <property type="match status" value="2"/>
</dbReference>
<dbReference type="InterPro" id="IPR027417">
    <property type="entry name" value="P-loop_NTPase"/>
</dbReference>
<evidence type="ECO:0000259" key="9">
    <source>
        <dbReference type="PROSITE" id="PS51456"/>
    </source>
</evidence>
<dbReference type="Gene3D" id="6.20.240.20">
    <property type="match status" value="1"/>
</dbReference>
<dbReference type="AlphaFoldDB" id="A0AA35WCE3"/>
<evidence type="ECO:0000256" key="2">
    <source>
        <dbReference type="ARBA" id="ARBA00022741"/>
    </source>
</evidence>
<dbReference type="GO" id="GO:0006897">
    <property type="term" value="P:endocytosis"/>
    <property type="evidence" value="ECO:0007669"/>
    <property type="project" value="TreeGrafter"/>
</dbReference>
<evidence type="ECO:0000256" key="7">
    <source>
        <dbReference type="PROSITE-ProRule" id="PRU00782"/>
    </source>
</evidence>
<dbReference type="Gene3D" id="1.20.120.720">
    <property type="entry name" value="Myosin VI head, motor domain, U50 subdomain"/>
    <property type="match status" value="1"/>
</dbReference>
<dbReference type="Gene3D" id="3.40.850.10">
    <property type="entry name" value="Kinesin motor domain"/>
    <property type="match status" value="1"/>
</dbReference>
<evidence type="ECO:0000313" key="12">
    <source>
        <dbReference type="Proteomes" id="UP001174909"/>
    </source>
</evidence>
<dbReference type="InterPro" id="IPR010926">
    <property type="entry name" value="Myosin_TH1"/>
</dbReference>
<dbReference type="SMART" id="SM00242">
    <property type="entry name" value="MYSc"/>
    <property type="match status" value="1"/>
</dbReference>
<feature type="binding site" evidence="7">
    <location>
        <begin position="150"/>
        <end position="157"/>
    </location>
    <ligand>
        <name>ATP</name>
        <dbReference type="ChEBI" id="CHEBI:30616"/>
    </ligand>
</feature>
<dbReference type="Gene3D" id="1.10.10.820">
    <property type="match status" value="1"/>
</dbReference>
<dbReference type="FunFam" id="1.20.58.530:FF:000004">
    <property type="entry name" value="Unconventional myosin ID"/>
    <property type="match status" value="1"/>
</dbReference>
<keyword evidence="5 7" id="KW-0505">Motor protein</keyword>
<dbReference type="GO" id="GO:0007015">
    <property type="term" value="P:actin filament organization"/>
    <property type="evidence" value="ECO:0007669"/>
    <property type="project" value="TreeGrafter"/>
</dbReference>
<feature type="domain" description="TH1" evidence="10">
    <location>
        <begin position="966"/>
        <end position="1155"/>
    </location>
</feature>
<sequence length="1155" mass="133740">MSKEQRTRPARKAPVAPTAGNRETTQVQVRNKEKKKTSENGGGAKNLRYSHLLEGMVGCGDMVLLEPLTEESLLQNLKTRYESGEIYTYIGPVVVSVNPYRQLKIYTPDYIEEYTSRNMYELPPHIFAVSDSSYQSMRDRNLDQCIIISGESGAGKTEASKLVMQYVAAVSGKGDEVDRVKEQLLQSNPVLEAFGNAKTNRNDNSSRFGKYMDIQFDFRGDPVGGLISNYLLEKSRVVGQNQGERNFHIFYQLLAGATDDVLQMLHLEREVFQYRYLSEGGCSYVLTMEDDKQFQVTIKAMEVIGFSPEDISSVLEMLAAILNLGNITFAGYSLPNGTDACKVTEGRAIGYVCDMLGSSVELMEECLTIRSVHTTRDYVQKPLSESEAVFARDALGKAIYDRLFTWLVGRINYSIKAKSLTKKKVMGVLDIYGFEIFEGNSFEQFIINYCNEKLQQIFIELTLKSEQEEYIRENVQWKHIDYFNNAIICELIEHPTTGILALLDEECLRPGEVTDDTFLEKLDQRCAGIHPHYESRALKALRSDQTMDRDQFRLVHYAGNVTYGVGGFLEKNRDLLFKDLSQAMFACERPLLKTLFPEGNPKLQTLKRPPTMGYQFRSSVAQLMKNLLTKNPNYIRCIKPNDVKSGRNFHDDLVQHQVRYLGLMENVRVRRAGFAYRQEYGQCLARYKMLSGETWPVWKENPREGVKEILSACGCHELDFTCGRTKIFIRNPRTVFAMEDKRRTRLHDLATLISKTWRGFYQWSKFQTMRSSQITIAAWYRRYYVQKWYMRTKGAALVVQKYYRGMVARMELRRLKWLKRAAWAVGVIKKYFLGWQVRKEVQEMRRRQREKEAVLVIQKYYRGWKVREEVRGLFKQVAGPKVAVFMWKYMCYNFLLTILRNAPSTSPLDDHWPQVSVLFEKSSELLREVHHRWPCKVMRDYYQARPKDRKRMMEKPRASNIFKGKKSLYDQTVAVPFESDRLSLRSDHRWSKIVAETNEQRIIWTDRAHKINRRDGKGVPIVLVVTGMSIMILDPKSLALKYRIDLRNIDQVSVSSFIDNLLVLHINPFKATDRSYTKGDFVLKTTHVIELVTKLSSVVKETLKKELEVTISNTIIAHFKVDEDPCTITFQRDQTSTHRPSPVCRRRANTLQIIV</sequence>
<dbReference type="GO" id="GO:0005902">
    <property type="term" value="C:microvillus"/>
    <property type="evidence" value="ECO:0007669"/>
    <property type="project" value="TreeGrafter"/>
</dbReference>
<dbReference type="PROSITE" id="PS51456">
    <property type="entry name" value="MYOSIN_MOTOR"/>
    <property type="match status" value="1"/>
</dbReference>
<evidence type="ECO:0000256" key="8">
    <source>
        <dbReference type="SAM" id="MobiDB-lite"/>
    </source>
</evidence>
<keyword evidence="12" id="KW-1185">Reference proteome</keyword>
<dbReference type="Gene3D" id="1.20.58.530">
    <property type="match status" value="1"/>
</dbReference>
<dbReference type="GO" id="GO:0005886">
    <property type="term" value="C:plasma membrane"/>
    <property type="evidence" value="ECO:0007669"/>
    <property type="project" value="TreeGrafter"/>
</dbReference>
<dbReference type="SUPFAM" id="SSF52540">
    <property type="entry name" value="P-loop containing nucleoside triphosphate hydrolases"/>
    <property type="match status" value="1"/>
</dbReference>
<evidence type="ECO:0000256" key="6">
    <source>
        <dbReference type="ARBA" id="ARBA00023203"/>
    </source>
</evidence>
<organism evidence="11 12">
    <name type="scientific">Geodia barretti</name>
    <name type="common">Barrett's horny sponge</name>
    <dbReference type="NCBI Taxonomy" id="519541"/>
    <lineage>
        <taxon>Eukaryota</taxon>
        <taxon>Metazoa</taxon>
        <taxon>Porifera</taxon>
        <taxon>Demospongiae</taxon>
        <taxon>Heteroscleromorpha</taxon>
        <taxon>Tetractinellida</taxon>
        <taxon>Astrophorina</taxon>
        <taxon>Geodiidae</taxon>
        <taxon>Geodia</taxon>
    </lineage>
</organism>
<evidence type="ECO:0000259" key="10">
    <source>
        <dbReference type="PROSITE" id="PS51757"/>
    </source>
</evidence>
<dbReference type="InterPro" id="IPR001609">
    <property type="entry name" value="Myosin_head_motor_dom-like"/>
</dbReference>
<dbReference type="CDD" id="cd23767">
    <property type="entry name" value="IQCD"/>
    <property type="match status" value="1"/>
</dbReference>
<dbReference type="Pfam" id="PF00063">
    <property type="entry name" value="Myosin_head"/>
    <property type="match status" value="1"/>
</dbReference>
<accession>A0AA35WCE3</accession>
<reference evidence="11" key="1">
    <citation type="submission" date="2023-03" db="EMBL/GenBank/DDBJ databases">
        <authorList>
            <person name="Steffen K."/>
            <person name="Cardenas P."/>
        </authorList>
    </citation>
    <scope>NUCLEOTIDE SEQUENCE</scope>
</reference>
<dbReference type="InterPro" id="IPR036961">
    <property type="entry name" value="Kinesin_motor_dom_sf"/>
</dbReference>
<dbReference type="GO" id="GO:0016459">
    <property type="term" value="C:myosin complex"/>
    <property type="evidence" value="ECO:0007669"/>
    <property type="project" value="UniProtKB-KW"/>
</dbReference>
<gene>
    <name evidence="11" type="ORF">GBAR_LOCUS5618</name>
</gene>
<dbReference type="SMART" id="SM00015">
    <property type="entry name" value="IQ"/>
    <property type="match status" value="5"/>
</dbReference>
<dbReference type="Pfam" id="PF00612">
    <property type="entry name" value="IQ"/>
    <property type="match status" value="2"/>
</dbReference>
<dbReference type="Proteomes" id="UP001174909">
    <property type="component" value="Unassembled WGS sequence"/>
</dbReference>
<dbReference type="FunFam" id="1.10.10.820:FF:000001">
    <property type="entry name" value="Myosin heavy chain"/>
    <property type="match status" value="1"/>
</dbReference>
<protein>
    <submittedName>
        <fullName evidence="11">Unconventional myosin-Ib</fullName>
    </submittedName>
</protein>
<keyword evidence="2 7" id="KW-0547">Nucleotide-binding</keyword>
<proteinExistence type="inferred from homology"/>
<dbReference type="InterPro" id="IPR036072">
    <property type="entry name" value="MYSc_Myo1"/>
</dbReference>
<dbReference type="InterPro" id="IPR000048">
    <property type="entry name" value="IQ_motif_EF-hand-BS"/>
</dbReference>
<dbReference type="PRINTS" id="PR00193">
    <property type="entry name" value="MYOSINHEAVY"/>
</dbReference>
<dbReference type="GO" id="GO:0051015">
    <property type="term" value="F:actin filament binding"/>
    <property type="evidence" value="ECO:0007669"/>
    <property type="project" value="TreeGrafter"/>
</dbReference>
<evidence type="ECO:0000256" key="5">
    <source>
        <dbReference type="ARBA" id="ARBA00023175"/>
    </source>
</evidence>
<dbReference type="EMBL" id="CASHTH010000820">
    <property type="protein sequence ID" value="CAI8008142.1"/>
    <property type="molecule type" value="Genomic_DNA"/>
</dbReference>
<feature type="region of interest" description="Disordered" evidence="8">
    <location>
        <begin position="1"/>
        <end position="45"/>
    </location>
</feature>